<dbReference type="Proteomes" id="UP000290876">
    <property type="component" value="Chromosome"/>
</dbReference>
<dbReference type="KEGG" id="mcob:NCTC10184_00209"/>
<dbReference type="RefSeq" id="WP_129622847.1">
    <property type="nucleotide sequence ID" value="NZ_LR215043.1"/>
</dbReference>
<dbReference type="AlphaFoldDB" id="A0A449B9Z5"/>
<gene>
    <name evidence="2" type="ORF">NCTC10184_00209</name>
</gene>
<dbReference type="SUPFAM" id="SSF54909">
    <property type="entry name" value="Dimeric alpha+beta barrel"/>
    <property type="match status" value="1"/>
</dbReference>
<sequence>MIYLVIKNLKIKEDVKANFDTNFEVFLKNLKKQPLNLSADAIWKDPTNAVLVERWSTKKAYDDYLASEEFKTNWSKLTSDCINKPLVLKQTTTN</sequence>
<keyword evidence="3" id="KW-1185">Reference proteome</keyword>
<organism evidence="2 3">
    <name type="scientific">Mycoplasmopsis columbinasalis</name>
    <dbReference type="NCBI Taxonomy" id="114880"/>
    <lineage>
        <taxon>Bacteria</taxon>
        <taxon>Bacillati</taxon>
        <taxon>Mycoplasmatota</taxon>
        <taxon>Mycoplasmoidales</taxon>
        <taxon>Metamycoplasmataceae</taxon>
        <taxon>Mycoplasmopsis</taxon>
    </lineage>
</organism>
<evidence type="ECO:0000313" key="2">
    <source>
        <dbReference type="EMBL" id="VEU77994.1"/>
    </source>
</evidence>
<name>A0A449B9Z5_9BACT</name>
<evidence type="ECO:0000259" key="1">
    <source>
        <dbReference type="Pfam" id="PF03992"/>
    </source>
</evidence>
<accession>A0A449B9Z5</accession>
<dbReference type="OrthoDB" id="398464at2"/>
<dbReference type="EMBL" id="LR215043">
    <property type="protein sequence ID" value="VEU77994.1"/>
    <property type="molecule type" value="Genomic_DNA"/>
</dbReference>
<evidence type="ECO:0000313" key="3">
    <source>
        <dbReference type="Proteomes" id="UP000290876"/>
    </source>
</evidence>
<dbReference type="Pfam" id="PF03992">
    <property type="entry name" value="ABM"/>
    <property type="match status" value="1"/>
</dbReference>
<dbReference type="Gene3D" id="3.30.70.100">
    <property type="match status" value="1"/>
</dbReference>
<dbReference type="InterPro" id="IPR011008">
    <property type="entry name" value="Dimeric_a/b-barrel"/>
</dbReference>
<proteinExistence type="predicted"/>
<dbReference type="InterPro" id="IPR007138">
    <property type="entry name" value="ABM_dom"/>
</dbReference>
<protein>
    <recommendedName>
        <fullName evidence="1">ABM domain-containing protein</fullName>
    </recommendedName>
</protein>
<reference evidence="2 3" key="1">
    <citation type="submission" date="2019-01" db="EMBL/GenBank/DDBJ databases">
        <authorList>
            <consortium name="Pathogen Informatics"/>
        </authorList>
    </citation>
    <scope>NUCLEOTIDE SEQUENCE [LARGE SCALE GENOMIC DNA]</scope>
    <source>
        <strain evidence="2 3">NCTC10184</strain>
    </source>
</reference>
<feature type="domain" description="ABM" evidence="1">
    <location>
        <begin position="3"/>
        <end position="71"/>
    </location>
</feature>